<evidence type="ECO:0000313" key="2">
    <source>
        <dbReference type="Proteomes" id="UP000828390"/>
    </source>
</evidence>
<reference evidence="1" key="1">
    <citation type="journal article" date="2019" name="bioRxiv">
        <title>The Genome of the Zebra Mussel, Dreissena polymorpha: A Resource for Invasive Species Research.</title>
        <authorList>
            <person name="McCartney M.A."/>
            <person name="Auch B."/>
            <person name="Kono T."/>
            <person name="Mallez S."/>
            <person name="Zhang Y."/>
            <person name="Obille A."/>
            <person name="Becker A."/>
            <person name="Abrahante J.E."/>
            <person name="Garbe J."/>
            <person name="Badalamenti J.P."/>
            <person name="Herman A."/>
            <person name="Mangelson H."/>
            <person name="Liachko I."/>
            <person name="Sullivan S."/>
            <person name="Sone E.D."/>
            <person name="Koren S."/>
            <person name="Silverstein K.A.T."/>
            <person name="Beckman K.B."/>
            <person name="Gohl D.M."/>
        </authorList>
    </citation>
    <scope>NUCLEOTIDE SEQUENCE</scope>
    <source>
        <strain evidence="1">Duluth1</strain>
        <tissue evidence="1">Whole animal</tissue>
    </source>
</reference>
<name>A0A9D4F8G7_DREPO</name>
<sequence>MYSPREGDSRPDNNDLVSLLRTQLSEAINLQNKDAIAQLHEALRCVRQFDNEV</sequence>
<dbReference type="EMBL" id="JAIWYP010000007">
    <property type="protein sequence ID" value="KAH3792853.1"/>
    <property type="molecule type" value="Genomic_DNA"/>
</dbReference>
<dbReference type="AlphaFoldDB" id="A0A9D4F8G7"/>
<accession>A0A9D4F8G7</accession>
<proteinExistence type="predicted"/>
<reference evidence="1" key="2">
    <citation type="submission" date="2020-11" db="EMBL/GenBank/DDBJ databases">
        <authorList>
            <person name="McCartney M.A."/>
            <person name="Auch B."/>
            <person name="Kono T."/>
            <person name="Mallez S."/>
            <person name="Becker A."/>
            <person name="Gohl D.M."/>
            <person name="Silverstein K.A.T."/>
            <person name="Koren S."/>
            <person name="Bechman K.B."/>
            <person name="Herman A."/>
            <person name="Abrahante J.E."/>
            <person name="Garbe J."/>
        </authorList>
    </citation>
    <scope>NUCLEOTIDE SEQUENCE</scope>
    <source>
        <strain evidence="1">Duluth1</strain>
        <tissue evidence="1">Whole animal</tissue>
    </source>
</reference>
<dbReference type="Proteomes" id="UP000828390">
    <property type="component" value="Unassembled WGS sequence"/>
</dbReference>
<gene>
    <name evidence="1" type="ORF">DPMN_146352</name>
</gene>
<keyword evidence="2" id="KW-1185">Reference proteome</keyword>
<comment type="caution">
    <text evidence="1">The sequence shown here is derived from an EMBL/GenBank/DDBJ whole genome shotgun (WGS) entry which is preliminary data.</text>
</comment>
<organism evidence="1 2">
    <name type="scientific">Dreissena polymorpha</name>
    <name type="common">Zebra mussel</name>
    <name type="synonym">Mytilus polymorpha</name>
    <dbReference type="NCBI Taxonomy" id="45954"/>
    <lineage>
        <taxon>Eukaryota</taxon>
        <taxon>Metazoa</taxon>
        <taxon>Spiralia</taxon>
        <taxon>Lophotrochozoa</taxon>
        <taxon>Mollusca</taxon>
        <taxon>Bivalvia</taxon>
        <taxon>Autobranchia</taxon>
        <taxon>Heteroconchia</taxon>
        <taxon>Euheterodonta</taxon>
        <taxon>Imparidentia</taxon>
        <taxon>Neoheterodontei</taxon>
        <taxon>Myida</taxon>
        <taxon>Dreissenoidea</taxon>
        <taxon>Dreissenidae</taxon>
        <taxon>Dreissena</taxon>
    </lineage>
</organism>
<protein>
    <submittedName>
        <fullName evidence="1">Uncharacterized protein</fullName>
    </submittedName>
</protein>
<evidence type="ECO:0000313" key="1">
    <source>
        <dbReference type="EMBL" id="KAH3792853.1"/>
    </source>
</evidence>